<dbReference type="EMBL" id="DS985226">
    <property type="protein sequence ID" value="EEY22551.1"/>
    <property type="molecule type" value="Genomic_DNA"/>
</dbReference>
<protein>
    <submittedName>
        <fullName evidence="2">Uncharacterized protein</fullName>
    </submittedName>
</protein>
<reference evidence="3" key="1">
    <citation type="journal article" date="2011" name="PLoS Pathog.">
        <title>Comparative genomics yields insights into niche adaptation of plant vascular wilt pathogens.</title>
        <authorList>
            <person name="Klosterman S.J."/>
            <person name="Subbarao K.V."/>
            <person name="Kang S."/>
            <person name="Veronese P."/>
            <person name="Gold S.E."/>
            <person name="Thomma B.P.H.J."/>
            <person name="Chen Z."/>
            <person name="Henrissat B."/>
            <person name="Lee Y.-H."/>
            <person name="Park J."/>
            <person name="Garcia-Pedrajas M.D."/>
            <person name="Barbara D.J."/>
            <person name="Anchieta A."/>
            <person name="de Jonge R."/>
            <person name="Santhanam P."/>
            <person name="Maruthachalam K."/>
            <person name="Atallah Z."/>
            <person name="Amyotte S.G."/>
            <person name="Paz Z."/>
            <person name="Inderbitzin P."/>
            <person name="Hayes R.J."/>
            <person name="Heiman D.I."/>
            <person name="Young S."/>
            <person name="Zeng Q."/>
            <person name="Engels R."/>
            <person name="Galagan J."/>
            <person name="Cuomo C.A."/>
            <person name="Dobinson K.F."/>
            <person name="Ma L.-J."/>
        </authorList>
    </citation>
    <scope>NUCLEOTIDE SEQUENCE [LARGE SCALE GENOMIC DNA]</scope>
    <source>
        <strain evidence="3">VaMs.102 / ATCC MYA-4576 / FGSC 10136</strain>
    </source>
</reference>
<gene>
    <name evidence="2" type="ORF">VDBG_08661</name>
</gene>
<keyword evidence="3" id="KW-1185">Reference proteome</keyword>
<dbReference type="HOGENOM" id="CLU_2428732_0_0_1"/>
<feature type="region of interest" description="Disordered" evidence="1">
    <location>
        <begin position="15"/>
        <end position="91"/>
    </location>
</feature>
<sequence>MRRLRTSIRASLFMSEEEQEVAERRGLASRSQDELNIISDEPIQPRQEPRLASASGGTGRPRSLSDTLGELFRVKRKKRDPAEGGLEEDAP</sequence>
<evidence type="ECO:0000313" key="3">
    <source>
        <dbReference type="Proteomes" id="UP000008698"/>
    </source>
</evidence>
<dbReference type="Proteomes" id="UP000008698">
    <property type="component" value="Unassembled WGS sequence"/>
</dbReference>
<organism evidence="3">
    <name type="scientific">Verticillium alfalfae (strain VaMs.102 / ATCC MYA-4576 / FGSC 10136)</name>
    <name type="common">Verticillium wilt of alfalfa</name>
    <name type="synonym">Verticillium albo-atrum</name>
    <dbReference type="NCBI Taxonomy" id="526221"/>
    <lineage>
        <taxon>Eukaryota</taxon>
        <taxon>Fungi</taxon>
        <taxon>Dikarya</taxon>
        <taxon>Ascomycota</taxon>
        <taxon>Pezizomycotina</taxon>
        <taxon>Sordariomycetes</taxon>
        <taxon>Hypocreomycetidae</taxon>
        <taxon>Glomerellales</taxon>
        <taxon>Plectosphaerellaceae</taxon>
        <taxon>Verticillium</taxon>
    </lineage>
</organism>
<proteinExistence type="predicted"/>
<evidence type="ECO:0000256" key="1">
    <source>
        <dbReference type="SAM" id="MobiDB-lite"/>
    </source>
</evidence>
<dbReference type="AlphaFoldDB" id="C9SUT6"/>
<dbReference type="RefSeq" id="XP_003000865.1">
    <property type="nucleotide sequence ID" value="XM_003000819.1"/>
</dbReference>
<dbReference type="KEGG" id="val:VDBG_08661"/>
<evidence type="ECO:0000313" key="2">
    <source>
        <dbReference type="EMBL" id="EEY22551.1"/>
    </source>
</evidence>
<accession>C9SUT6</accession>
<name>C9SUT6_VERA1</name>
<dbReference type="GeneID" id="9534253"/>